<dbReference type="PIRSF" id="PIRSF005091">
    <property type="entry name" value="Mmb_sulf_HI1246"/>
    <property type="match status" value="1"/>
</dbReference>
<dbReference type="GO" id="GO:0005886">
    <property type="term" value="C:plasma membrane"/>
    <property type="evidence" value="ECO:0007669"/>
    <property type="project" value="UniProtKB-SubCell"/>
</dbReference>
<feature type="active site" evidence="6">
    <location>
        <position position="320"/>
    </location>
</feature>
<feature type="transmembrane region" description="Helical" evidence="9">
    <location>
        <begin position="89"/>
        <end position="109"/>
    </location>
</feature>
<dbReference type="InterPro" id="IPR012160">
    <property type="entry name" value="LtaS-like"/>
</dbReference>
<dbReference type="InterPro" id="IPR000917">
    <property type="entry name" value="Sulfatase_N"/>
</dbReference>
<keyword evidence="2" id="KW-1003">Cell membrane</keyword>
<keyword evidence="7" id="KW-0464">Manganese</keyword>
<evidence type="ECO:0000256" key="5">
    <source>
        <dbReference type="ARBA" id="ARBA00023136"/>
    </source>
</evidence>
<keyword evidence="5 9" id="KW-0472">Membrane</keyword>
<dbReference type="PANTHER" id="PTHR47371">
    <property type="entry name" value="LIPOTEICHOIC ACID SYNTHASE"/>
    <property type="match status" value="1"/>
</dbReference>
<feature type="domain" description="Sulfatase N-terminal" evidence="10">
    <location>
        <begin position="272"/>
        <end position="546"/>
    </location>
</feature>
<evidence type="ECO:0000256" key="7">
    <source>
        <dbReference type="PIRSR" id="PIRSR005091-2"/>
    </source>
</evidence>
<protein>
    <submittedName>
        <fullName evidence="11">Phosphoglycerol transferase MdoB</fullName>
    </submittedName>
</protein>
<feature type="transmembrane region" description="Helical" evidence="9">
    <location>
        <begin position="140"/>
        <end position="158"/>
    </location>
</feature>
<reference evidence="12" key="1">
    <citation type="submission" date="2017-02" db="EMBL/GenBank/DDBJ databases">
        <authorList>
            <person name="Varghese N."/>
            <person name="Submissions S."/>
        </authorList>
    </citation>
    <scope>NUCLEOTIDE SEQUENCE [LARGE SCALE GENOMIC DNA]</scope>
    <source>
        <strain evidence="12">DSM 24091</strain>
    </source>
</reference>
<evidence type="ECO:0000256" key="1">
    <source>
        <dbReference type="ARBA" id="ARBA00004651"/>
    </source>
</evidence>
<dbReference type="EMBL" id="FUZF01000003">
    <property type="protein sequence ID" value="SKB53610.1"/>
    <property type="molecule type" value="Genomic_DNA"/>
</dbReference>
<dbReference type="GO" id="GO:0016740">
    <property type="term" value="F:transferase activity"/>
    <property type="evidence" value="ECO:0007669"/>
    <property type="project" value="UniProtKB-KW"/>
</dbReference>
<dbReference type="GO" id="GO:0046872">
    <property type="term" value="F:metal ion binding"/>
    <property type="evidence" value="ECO:0007669"/>
    <property type="project" value="UniProtKB-KW"/>
</dbReference>
<feature type="binding site" evidence="8">
    <location>
        <position position="490"/>
    </location>
    <ligand>
        <name>Mn(2+)</name>
        <dbReference type="ChEBI" id="CHEBI:29035"/>
    </ligand>
</feature>
<keyword evidence="7" id="KW-0479">Metal-binding</keyword>
<evidence type="ECO:0000313" key="12">
    <source>
        <dbReference type="Proteomes" id="UP000190150"/>
    </source>
</evidence>
<dbReference type="AlphaFoldDB" id="A0A1T5C3C2"/>
<dbReference type="CDD" id="cd16015">
    <property type="entry name" value="LTA_synthase"/>
    <property type="match status" value="1"/>
</dbReference>
<evidence type="ECO:0000256" key="6">
    <source>
        <dbReference type="PIRSR" id="PIRSR005091-1"/>
    </source>
</evidence>
<proteinExistence type="predicted"/>
<dbReference type="Proteomes" id="UP000190150">
    <property type="component" value="Unassembled WGS sequence"/>
</dbReference>
<feature type="transmembrane region" description="Helical" evidence="9">
    <location>
        <begin position="12"/>
        <end position="34"/>
    </location>
</feature>
<evidence type="ECO:0000256" key="4">
    <source>
        <dbReference type="ARBA" id="ARBA00022989"/>
    </source>
</evidence>
<feature type="binding site" evidence="8">
    <location>
        <position position="280"/>
    </location>
    <ligand>
        <name>Mn(2+)</name>
        <dbReference type="ChEBI" id="CHEBI:29035"/>
    </ligand>
</feature>
<dbReference type="InterPro" id="IPR017850">
    <property type="entry name" value="Alkaline_phosphatase_core_sf"/>
</dbReference>
<evidence type="ECO:0000256" key="8">
    <source>
        <dbReference type="PIRSR" id="PIRSR005091-3"/>
    </source>
</evidence>
<evidence type="ECO:0000256" key="9">
    <source>
        <dbReference type="SAM" id="Phobius"/>
    </source>
</evidence>
<feature type="transmembrane region" description="Helical" evidence="9">
    <location>
        <begin position="178"/>
        <end position="195"/>
    </location>
</feature>
<evidence type="ECO:0000259" key="10">
    <source>
        <dbReference type="Pfam" id="PF00884"/>
    </source>
</evidence>
<dbReference type="OrthoDB" id="9777768at2"/>
<keyword evidence="4 9" id="KW-1133">Transmembrane helix</keyword>
<keyword evidence="12" id="KW-1185">Reference proteome</keyword>
<organism evidence="11 12">
    <name type="scientific">Sphingobacterium nematocida</name>
    <dbReference type="NCBI Taxonomy" id="1513896"/>
    <lineage>
        <taxon>Bacteria</taxon>
        <taxon>Pseudomonadati</taxon>
        <taxon>Bacteroidota</taxon>
        <taxon>Sphingobacteriia</taxon>
        <taxon>Sphingobacteriales</taxon>
        <taxon>Sphingobacteriaceae</taxon>
        <taxon>Sphingobacterium</taxon>
    </lineage>
</organism>
<gene>
    <name evidence="11" type="ORF">SAMN05660841_01056</name>
</gene>
<keyword evidence="11" id="KW-0808">Transferase</keyword>
<dbReference type="SUPFAM" id="SSF53649">
    <property type="entry name" value="Alkaline phosphatase-like"/>
    <property type="match status" value="1"/>
</dbReference>
<dbReference type="Pfam" id="PF00884">
    <property type="entry name" value="Sulfatase"/>
    <property type="match status" value="1"/>
</dbReference>
<feature type="binding site" evidence="7">
    <location>
        <position position="435"/>
    </location>
    <ligand>
        <name>substrate</name>
    </ligand>
</feature>
<evidence type="ECO:0000313" key="11">
    <source>
        <dbReference type="EMBL" id="SKB53610.1"/>
    </source>
</evidence>
<sequence length="626" mass="71796">MQNFVNELKALTRYFLFWLIVCFIDRFIFIISFFEKVKGKPLTDILSIFYHGLFLDFSAVAYICVIPFLLYGILSFLPRVKLKRKVLDVYTLVVLLLYFGVSFININIYREWGDKISKRAIDAFWASPSGAVASAESTPIFVPIVGIIAGIILGYYLYRYLFKSVWFFNIKKPLANGLKLLLGVFILFTFIRGGYGRAPLNPSKAYFSENTFYNHAAVNTQWSLLRDYFTRSTLLRNPYAFYDNDTVLKSKIEPVFANNPDSTVQVLTTKRPNVVLIMMESFVGDLIASLGGEKGVTPNLEKLIQEGVLFDHIYAASDRSDKGMIGVLSGFPAQGPESIIKYIPKHENIPAIGEDLDQIGYSNSFYHGGQSEFYNFKSYMLTHGVEKVVDQANFGLHEDRASWGVYDHVIFNQMLKDLNKEKQPFFSTMFTLINHEPFELKGEYKFGKDSNPNKFRSTAYYTDSVIFDFIEKAKKEDWYKNTLFVLVADHGHRFPTEKWDLSHPKRFHIPLVFFGDVIKREFRGKVIPRIGNQTDLAATLLHQLGVSATRYPWSRDLFNSTTTEVAFYNSKDAFGIITPQQTISFENVGKSINYQANPDYPKAKTDSLLDIAKAYYQGVYKEFLAY</sequence>
<feature type="binding site" evidence="8">
    <location>
        <position position="489"/>
    </location>
    <ligand>
        <name>Mn(2+)</name>
        <dbReference type="ChEBI" id="CHEBI:29035"/>
    </ligand>
</feature>
<dbReference type="PANTHER" id="PTHR47371:SF3">
    <property type="entry name" value="PHOSPHOGLYCEROL TRANSFERASE I"/>
    <property type="match status" value="1"/>
</dbReference>
<dbReference type="RefSeq" id="WP_079641885.1">
    <property type="nucleotide sequence ID" value="NZ_FUZF01000003.1"/>
</dbReference>
<dbReference type="STRING" id="1513896.SAMN05660841_01056"/>
<comment type="subcellular location">
    <subcellularLocation>
        <location evidence="1">Cell membrane</location>
        <topology evidence="1">Multi-pass membrane protein</topology>
    </subcellularLocation>
</comment>
<feature type="transmembrane region" description="Helical" evidence="9">
    <location>
        <begin position="54"/>
        <end position="77"/>
    </location>
</feature>
<dbReference type="Gene3D" id="3.30.1120.80">
    <property type="match status" value="1"/>
</dbReference>
<accession>A0A1T5C3C2</accession>
<dbReference type="Gene3D" id="3.40.720.10">
    <property type="entry name" value="Alkaline Phosphatase, subunit A"/>
    <property type="match status" value="1"/>
</dbReference>
<evidence type="ECO:0000256" key="2">
    <source>
        <dbReference type="ARBA" id="ARBA00022475"/>
    </source>
</evidence>
<name>A0A1T5C3C2_9SPHI</name>
<dbReference type="InterPro" id="IPR050448">
    <property type="entry name" value="OpgB/LTA_synthase_biosynth"/>
</dbReference>
<keyword evidence="3 9" id="KW-0812">Transmembrane</keyword>
<evidence type="ECO:0000256" key="3">
    <source>
        <dbReference type="ARBA" id="ARBA00022692"/>
    </source>
</evidence>